<evidence type="ECO:0000256" key="12">
    <source>
        <dbReference type="ARBA" id="ARBA00023303"/>
    </source>
</evidence>
<feature type="transmembrane region" description="Helical" evidence="14">
    <location>
        <begin position="232"/>
        <end position="256"/>
    </location>
</feature>
<evidence type="ECO:0000256" key="1">
    <source>
        <dbReference type="ARBA" id="ARBA00004141"/>
    </source>
</evidence>
<dbReference type="GO" id="GO:0015280">
    <property type="term" value="F:ligand-gated sodium channel activity"/>
    <property type="evidence" value="ECO:0007669"/>
    <property type="project" value="TreeGrafter"/>
</dbReference>
<protein>
    <submittedName>
        <fullName evidence="16">Amiloride-sensitive sodium channel</fullName>
    </submittedName>
</protein>
<evidence type="ECO:0000256" key="13">
    <source>
        <dbReference type="RuleBase" id="RU000679"/>
    </source>
</evidence>
<accession>A0A183FHJ9</accession>
<proteinExistence type="inferred from homology"/>
<dbReference type="InterPro" id="IPR001873">
    <property type="entry name" value="ENaC"/>
</dbReference>
<keyword evidence="8 13" id="KW-0406">Ion transport</keyword>
<dbReference type="PANTHER" id="PTHR11690">
    <property type="entry name" value="AMILORIDE-SENSITIVE SODIUM CHANNEL-RELATED"/>
    <property type="match status" value="1"/>
</dbReference>
<dbReference type="AlphaFoldDB" id="A0A183FHJ9"/>
<keyword evidence="4 13" id="KW-0894">Sodium channel</keyword>
<evidence type="ECO:0000256" key="11">
    <source>
        <dbReference type="ARBA" id="ARBA00023201"/>
    </source>
</evidence>
<dbReference type="PRINTS" id="PR01078">
    <property type="entry name" value="AMINACHANNEL"/>
</dbReference>
<keyword evidence="3 13" id="KW-0813">Transport</keyword>
<keyword evidence="12 13" id="KW-0407">Ion channel</keyword>
<dbReference type="PANTHER" id="PTHR11690:SF222">
    <property type="entry name" value="AMILORIDE-SENSITIVE SODIUM CHANNEL SUBUNIT GAMMA"/>
    <property type="match status" value="1"/>
</dbReference>
<dbReference type="Gene3D" id="1.10.287.820">
    <property type="entry name" value="Acid-sensing ion channel domain"/>
    <property type="match status" value="1"/>
</dbReference>
<dbReference type="Proteomes" id="UP000050761">
    <property type="component" value="Unassembled WGS sequence"/>
</dbReference>
<comment type="similarity">
    <text evidence="2 13">Belongs to the amiloride-sensitive sodium channel (TC 1.A.6) family.</text>
</comment>
<keyword evidence="6 14" id="KW-1133">Transmembrane helix</keyword>
<evidence type="ECO:0000256" key="2">
    <source>
        <dbReference type="ARBA" id="ARBA00007193"/>
    </source>
</evidence>
<keyword evidence="7" id="KW-0915">Sodium</keyword>
<name>A0A183FHJ9_HELPZ</name>
<evidence type="ECO:0000313" key="15">
    <source>
        <dbReference type="Proteomes" id="UP000050761"/>
    </source>
</evidence>
<evidence type="ECO:0000313" key="16">
    <source>
        <dbReference type="WBParaSite" id="HPBE_0000625601-mRNA-1"/>
    </source>
</evidence>
<evidence type="ECO:0000256" key="5">
    <source>
        <dbReference type="ARBA" id="ARBA00022692"/>
    </source>
</evidence>
<dbReference type="GO" id="GO:0005886">
    <property type="term" value="C:plasma membrane"/>
    <property type="evidence" value="ECO:0007669"/>
    <property type="project" value="TreeGrafter"/>
</dbReference>
<keyword evidence="5 13" id="KW-0812">Transmembrane</keyword>
<evidence type="ECO:0000256" key="6">
    <source>
        <dbReference type="ARBA" id="ARBA00022989"/>
    </source>
</evidence>
<keyword evidence="9 14" id="KW-0472">Membrane</keyword>
<dbReference type="WBParaSite" id="HPBE_0000625601-mRNA-1">
    <property type="protein sequence ID" value="HPBE_0000625601-mRNA-1"/>
    <property type="gene ID" value="HPBE_0000625601"/>
</dbReference>
<dbReference type="Pfam" id="PF00858">
    <property type="entry name" value="ASC"/>
    <property type="match status" value="1"/>
</dbReference>
<evidence type="ECO:0000256" key="14">
    <source>
        <dbReference type="SAM" id="Phobius"/>
    </source>
</evidence>
<evidence type="ECO:0000256" key="10">
    <source>
        <dbReference type="ARBA" id="ARBA00023180"/>
    </source>
</evidence>
<evidence type="ECO:0000256" key="9">
    <source>
        <dbReference type="ARBA" id="ARBA00023136"/>
    </source>
</evidence>
<keyword evidence="15" id="KW-1185">Reference proteome</keyword>
<comment type="subcellular location">
    <subcellularLocation>
        <location evidence="1">Membrane</location>
        <topology evidence="1">Multi-pass membrane protein</topology>
    </subcellularLocation>
</comment>
<dbReference type="Gene3D" id="1.10.287.770">
    <property type="entry name" value="YojJ-like"/>
    <property type="match status" value="1"/>
</dbReference>
<sequence>LSGNNRLKIRCSGDPDPVFYDSFENGFRYYVHPAQAIPYLTSEGISVSPTCRVYSAISVNTYTLLPSERYGNCTSEWPPGFSSGALPYSAVNCDSICKADYFNAQCGCSPFAYNIGQVYTMCTPFQTVRCIDDHIRKTVDGVDVYDIPKCDQCKIECQSTAYHAYNSYGQGFSNGALSWLHRKNSSWSKPHIRANFVTINVFYRDMSFMQYSQTEKTSLTETLSDIGGNMGMFLGMSLITVIEILMYLSKVGWITLSKKRRYYMYKKKEKEMVRCDLFTSVLLS</sequence>
<reference evidence="16" key="1">
    <citation type="submission" date="2019-09" db="UniProtKB">
        <authorList>
            <consortium name="WormBaseParasite"/>
        </authorList>
    </citation>
    <scope>IDENTIFICATION</scope>
</reference>
<evidence type="ECO:0000256" key="3">
    <source>
        <dbReference type="ARBA" id="ARBA00022448"/>
    </source>
</evidence>
<evidence type="ECO:0000256" key="4">
    <source>
        <dbReference type="ARBA" id="ARBA00022461"/>
    </source>
</evidence>
<keyword evidence="11 13" id="KW-0739">Sodium transport</keyword>
<evidence type="ECO:0000256" key="7">
    <source>
        <dbReference type="ARBA" id="ARBA00023053"/>
    </source>
</evidence>
<evidence type="ECO:0000256" key="8">
    <source>
        <dbReference type="ARBA" id="ARBA00023065"/>
    </source>
</evidence>
<organism evidence="15 16">
    <name type="scientific">Heligmosomoides polygyrus</name>
    <name type="common">Parasitic roundworm</name>
    <dbReference type="NCBI Taxonomy" id="6339"/>
    <lineage>
        <taxon>Eukaryota</taxon>
        <taxon>Metazoa</taxon>
        <taxon>Ecdysozoa</taxon>
        <taxon>Nematoda</taxon>
        <taxon>Chromadorea</taxon>
        <taxon>Rhabditida</taxon>
        <taxon>Rhabditina</taxon>
        <taxon>Rhabditomorpha</taxon>
        <taxon>Strongyloidea</taxon>
        <taxon>Heligmosomidae</taxon>
        <taxon>Heligmosomoides</taxon>
    </lineage>
</organism>
<keyword evidence="10" id="KW-0325">Glycoprotein</keyword>